<dbReference type="InterPro" id="IPR000835">
    <property type="entry name" value="HTH_MarR-typ"/>
</dbReference>
<comment type="caution">
    <text evidence="7">The sequence shown here is derived from an EMBL/GenBank/DDBJ whole genome shotgun (WGS) entry which is preliminary data.</text>
</comment>
<name>A0A4R1FU81_9PAST</name>
<dbReference type="GO" id="GO:0005737">
    <property type="term" value="C:cytoplasm"/>
    <property type="evidence" value="ECO:0007669"/>
    <property type="project" value="UniProtKB-SubCell"/>
</dbReference>
<dbReference type="PANTHER" id="PTHR33164:SF5">
    <property type="entry name" value="ORGANIC HYDROPEROXIDE RESISTANCE TRANSCRIPTIONAL REGULATOR"/>
    <property type="match status" value="1"/>
</dbReference>
<dbReference type="Pfam" id="PF22381">
    <property type="entry name" value="Staph_reg_Sar_Rot"/>
    <property type="match status" value="1"/>
</dbReference>
<dbReference type="InterPro" id="IPR039422">
    <property type="entry name" value="MarR/SlyA-like"/>
</dbReference>
<dbReference type="Proteomes" id="UP000294702">
    <property type="component" value="Unassembled WGS sequence"/>
</dbReference>
<comment type="subcellular location">
    <subcellularLocation>
        <location evidence="1">Cytoplasm</location>
    </subcellularLocation>
</comment>
<keyword evidence="3" id="KW-0805">Transcription regulation</keyword>
<evidence type="ECO:0000256" key="4">
    <source>
        <dbReference type="ARBA" id="ARBA00023125"/>
    </source>
</evidence>
<dbReference type="FunFam" id="1.10.10.10:FF:000163">
    <property type="entry name" value="MarR family transcriptional regulator"/>
    <property type="match status" value="1"/>
</dbReference>
<dbReference type="GO" id="GO:0006950">
    <property type="term" value="P:response to stress"/>
    <property type="evidence" value="ECO:0007669"/>
    <property type="project" value="TreeGrafter"/>
</dbReference>
<dbReference type="SUPFAM" id="SSF46785">
    <property type="entry name" value="Winged helix' DNA-binding domain"/>
    <property type="match status" value="1"/>
</dbReference>
<dbReference type="GO" id="GO:0003700">
    <property type="term" value="F:DNA-binding transcription factor activity"/>
    <property type="evidence" value="ECO:0007669"/>
    <property type="project" value="InterPro"/>
</dbReference>
<dbReference type="PROSITE" id="PS50995">
    <property type="entry name" value="HTH_MARR_2"/>
    <property type="match status" value="1"/>
</dbReference>
<dbReference type="InterPro" id="IPR055166">
    <property type="entry name" value="Transc_reg_Sar_Rot_HTH"/>
</dbReference>
<gene>
    <name evidence="7" type="ORF">EV694_2065</name>
</gene>
<evidence type="ECO:0000259" key="6">
    <source>
        <dbReference type="PROSITE" id="PS50995"/>
    </source>
</evidence>
<dbReference type="EMBL" id="SMFT01000006">
    <property type="protein sequence ID" value="TCJ94831.1"/>
    <property type="molecule type" value="Genomic_DNA"/>
</dbReference>
<protein>
    <submittedName>
        <fullName evidence="7">MarR family transcriptional regulator</fullName>
    </submittedName>
</protein>
<dbReference type="PANTHER" id="PTHR33164">
    <property type="entry name" value="TRANSCRIPTIONAL REGULATOR, MARR FAMILY"/>
    <property type="match status" value="1"/>
</dbReference>
<dbReference type="InterPro" id="IPR036388">
    <property type="entry name" value="WH-like_DNA-bd_sf"/>
</dbReference>
<dbReference type="SMART" id="SM00347">
    <property type="entry name" value="HTH_MARR"/>
    <property type="match status" value="1"/>
</dbReference>
<evidence type="ECO:0000256" key="3">
    <source>
        <dbReference type="ARBA" id="ARBA00023015"/>
    </source>
</evidence>
<evidence type="ECO:0000313" key="8">
    <source>
        <dbReference type="Proteomes" id="UP000294702"/>
    </source>
</evidence>
<reference evidence="7 8" key="1">
    <citation type="submission" date="2019-03" db="EMBL/GenBank/DDBJ databases">
        <title>Genomic Encyclopedia of Type Strains, Phase IV (KMG-IV): sequencing the most valuable type-strain genomes for metagenomic binning, comparative biology and taxonomic classification.</title>
        <authorList>
            <person name="Goeker M."/>
        </authorList>
    </citation>
    <scope>NUCLEOTIDE SEQUENCE [LARGE SCALE GENOMIC DNA]</scope>
    <source>
        <strain evidence="7 8">DSM 15534</strain>
    </source>
</reference>
<dbReference type="GO" id="GO:0003677">
    <property type="term" value="F:DNA binding"/>
    <property type="evidence" value="ECO:0007669"/>
    <property type="project" value="UniProtKB-KW"/>
</dbReference>
<dbReference type="AlphaFoldDB" id="A0A4R1FU81"/>
<evidence type="ECO:0000256" key="5">
    <source>
        <dbReference type="ARBA" id="ARBA00023163"/>
    </source>
</evidence>
<keyword evidence="4" id="KW-0238">DNA-binding</keyword>
<keyword evidence="8" id="KW-1185">Reference proteome</keyword>
<keyword evidence="5" id="KW-0804">Transcription</keyword>
<evidence type="ECO:0000256" key="2">
    <source>
        <dbReference type="ARBA" id="ARBA00022490"/>
    </source>
</evidence>
<dbReference type="InterPro" id="IPR036390">
    <property type="entry name" value="WH_DNA-bd_sf"/>
</dbReference>
<feature type="domain" description="HTH marR-type" evidence="6">
    <location>
        <begin position="17"/>
        <end position="146"/>
    </location>
</feature>
<dbReference type="OrthoDB" id="9806864at2"/>
<proteinExistence type="predicted"/>
<sequence>MTEKQPLNQHTSLPPLQNFLCFAVYTANLAFGKAYKPYLNELGLTYTQWIVLLALSESENQTVNQLGQKVFLASNTLTPLLKGLEQQGLIQRQRAKTDERQVVLNLTEQGQQKCEQSLICMNIIQKFDLSLEEIRVLQKAICKLRDNLLA</sequence>
<dbReference type="RefSeq" id="WP_132692135.1">
    <property type="nucleotide sequence ID" value="NZ_SMFT01000006.1"/>
</dbReference>
<dbReference type="Gene3D" id="1.10.10.10">
    <property type="entry name" value="Winged helix-like DNA-binding domain superfamily/Winged helix DNA-binding domain"/>
    <property type="match status" value="1"/>
</dbReference>
<keyword evidence="2" id="KW-0963">Cytoplasm</keyword>
<accession>A0A4R1FU81</accession>
<organism evidence="7 8">
    <name type="scientific">Volucribacter psittacicida</name>
    <dbReference type="NCBI Taxonomy" id="203482"/>
    <lineage>
        <taxon>Bacteria</taxon>
        <taxon>Pseudomonadati</taxon>
        <taxon>Pseudomonadota</taxon>
        <taxon>Gammaproteobacteria</taxon>
        <taxon>Pasteurellales</taxon>
        <taxon>Pasteurellaceae</taxon>
        <taxon>Volucribacter</taxon>
    </lineage>
</organism>
<evidence type="ECO:0000256" key="1">
    <source>
        <dbReference type="ARBA" id="ARBA00004496"/>
    </source>
</evidence>
<evidence type="ECO:0000313" key="7">
    <source>
        <dbReference type="EMBL" id="TCJ94831.1"/>
    </source>
</evidence>